<feature type="signal peptide" evidence="3">
    <location>
        <begin position="1"/>
        <end position="24"/>
    </location>
</feature>
<dbReference type="Proteomes" id="UP000612585">
    <property type="component" value="Unassembled WGS sequence"/>
</dbReference>
<dbReference type="Gene3D" id="2.40.260.10">
    <property type="entry name" value="Sortase"/>
    <property type="match status" value="1"/>
</dbReference>
<organism evidence="4 5">
    <name type="scientific">Virgisporangium aurantiacum</name>
    <dbReference type="NCBI Taxonomy" id="175570"/>
    <lineage>
        <taxon>Bacteria</taxon>
        <taxon>Bacillati</taxon>
        <taxon>Actinomycetota</taxon>
        <taxon>Actinomycetes</taxon>
        <taxon>Micromonosporales</taxon>
        <taxon>Micromonosporaceae</taxon>
        <taxon>Virgisporangium</taxon>
    </lineage>
</organism>
<dbReference type="PROSITE" id="PS51257">
    <property type="entry name" value="PROKAR_LIPOPROTEIN"/>
    <property type="match status" value="1"/>
</dbReference>
<dbReference type="InterPro" id="IPR042001">
    <property type="entry name" value="Sortase_F"/>
</dbReference>
<dbReference type="Pfam" id="PF04203">
    <property type="entry name" value="Sortase"/>
    <property type="match status" value="1"/>
</dbReference>
<protein>
    <submittedName>
        <fullName evidence="4">Class F sortase</fullName>
    </submittedName>
</protein>
<dbReference type="GO" id="GO:0016787">
    <property type="term" value="F:hydrolase activity"/>
    <property type="evidence" value="ECO:0007669"/>
    <property type="project" value="UniProtKB-KW"/>
</dbReference>
<dbReference type="RefSeq" id="WP_204008002.1">
    <property type="nucleotide sequence ID" value="NZ_BOPG01000077.1"/>
</dbReference>
<reference evidence="4" key="1">
    <citation type="submission" date="2021-01" db="EMBL/GenBank/DDBJ databases">
        <title>Whole genome shotgun sequence of Virgisporangium aurantiacum NBRC 16421.</title>
        <authorList>
            <person name="Komaki H."/>
            <person name="Tamura T."/>
        </authorList>
    </citation>
    <scope>NUCLEOTIDE SEQUENCE</scope>
    <source>
        <strain evidence="4">NBRC 16421</strain>
    </source>
</reference>
<evidence type="ECO:0000256" key="2">
    <source>
        <dbReference type="SAM" id="MobiDB-lite"/>
    </source>
</evidence>
<dbReference type="SUPFAM" id="SSF63817">
    <property type="entry name" value="Sortase"/>
    <property type="match status" value="1"/>
</dbReference>
<dbReference type="CDD" id="cd05829">
    <property type="entry name" value="Sortase_F"/>
    <property type="match status" value="1"/>
</dbReference>
<gene>
    <name evidence="4" type="ORF">Vau01_099050</name>
</gene>
<keyword evidence="3" id="KW-0732">Signal</keyword>
<comment type="caution">
    <text evidence="4">The sequence shown here is derived from an EMBL/GenBank/DDBJ whole genome shotgun (WGS) entry which is preliminary data.</text>
</comment>
<dbReference type="AlphaFoldDB" id="A0A8J3ZDW7"/>
<dbReference type="EMBL" id="BOPG01000077">
    <property type="protein sequence ID" value="GIJ62389.1"/>
    <property type="molecule type" value="Genomic_DNA"/>
</dbReference>
<sequence length="210" mass="21625">MADRRWAAAVAAALLTGLLTACQAGPGGAASASESPTLPPGSVAASTGPVESSSAALPPAEPKSIAIPAIGVSAPIRRVGLNPDNTVEVPSLERADETGWYEYGPTPGEIGPAVILGHVDSRAGPAVFAGLGRLRPGDQISVTRADGRVAVFRTTAVNEVPKAEFPTERVYGDIEHAGLRLVTCGGQFDRQRSSYLNNVVVYAELVGTDR</sequence>
<proteinExistence type="predicted"/>
<evidence type="ECO:0000256" key="1">
    <source>
        <dbReference type="ARBA" id="ARBA00022801"/>
    </source>
</evidence>
<feature type="region of interest" description="Disordered" evidence="2">
    <location>
        <begin position="25"/>
        <end position="59"/>
    </location>
</feature>
<accession>A0A8J3ZDW7</accession>
<dbReference type="InterPro" id="IPR005754">
    <property type="entry name" value="Sortase"/>
</dbReference>
<evidence type="ECO:0000313" key="5">
    <source>
        <dbReference type="Proteomes" id="UP000612585"/>
    </source>
</evidence>
<evidence type="ECO:0000313" key="4">
    <source>
        <dbReference type="EMBL" id="GIJ62389.1"/>
    </source>
</evidence>
<dbReference type="InterPro" id="IPR023365">
    <property type="entry name" value="Sortase_dom-sf"/>
</dbReference>
<keyword evidence="5" id="KW-1185">Reference proteome</keyword>
<name>A0A8J3ZDW7_9ACTN</name>
<keyword evidence="1" id="KW-0378">Hydrolase</keyword>
<feature type="chain" id="PRO_5039501599" evidence="3">
    <location>
        <begin position="25"/>
        <end position="210"/>
    </location>
</feature>
<evidence type="ECO:0000256" key="3">
    <source>
        <dbReference type="SAM" id="SignalP"/>
    </source>
</evidence>
<dbReference type="NCBIfam" id="NF033748">
    <property type="entry name" value="class_F_sortase"/>
    <property type="match status" value="1"/>
</dbReference>